<gene>
    <name evidence="1" type="ORF">LMG22037_05104</name>
</gene>
<dbReference type="AlphaFoldDB" id="A0A6J5C2H5"/>
<evidence type="ECO:0000313" key="1">
    <source>
        <dbReference type="EMBL" id="CAB3725189.1"/>
    </source>
</evidence>
<organism evidence="1 2">
    <name type="scientific">Paraburkholderia phenoliruptrix</name>
    <dbReference type="NCBI Taxonomy" id="252970"/>
    <lineage>
        <taxon>Bacteria</taxon>
        <taxon>Pseudomonadati</taxon>
        <taxon>Pseudomonadota</taxon>
        <taxon>Betaproteobacteria</taxon>
        <taxon>Burkholderiales</taxon>
        <taxon>Burkholderiaceae</taxon>
        <taxon>Paraburkholderia</taxon>
    </lineage>
</organism>
<reference evidence="1 2" key="1">
    <citation type="submission" date="2020-04" db="EMBL/GenBank/DDBJ databases">
        <authorList>
            <person name="De Canck E."/>
        </authorList>
    </citation>
    <scope>NUCLEOTIDE SEQUENCE [LARGE SCALE GENOMIC DNA]</scope>
    <source>
        <strain evidence="1 2">LMG 22037</strain>
    </source>
</reference>
<sequence length="282" mass="29843">MSVRFETRDRTAIAARAGKILRTSAVVMGAAIPFAGCGGGDDSGRAAAFATADEASPHEQVVNPYVVSLDMEFRSKTYSQWAVSFWQWVLGLPVGPLPHPFEDCNHRPISAAQTGNVWFWATPAAVQTICNQAASTIPAGTSIFLLVLDGASLFLPLVDGPNSLDNPPIRTFTADQLKIASAFTNDIRGLFCTVDGVAVDNIAAYRTKTGIFPFSAPSPWIFGHTGGSATAVADGYYLMIQPLPAGLHTIHYGGKFVVPAGVFEAGQSVIAKDVTLIIRVGS</sequence>
<protein>
    <submittedName>
        <fullName evidence="1">Uncharacterized protein</fullName>
    </submittedName>
</protein>
<dbReference type="RefSeq" id="WP_028359645.1">
    <property type="nucleotide sequence ID" value="NZ_CADFGL010000031.1"/>
</dbReference>
<evidence type="ECO:0000313" key="2">
    <source>
        <dbReference type="Proteomes" id="UP000494249"/>
    </source>
</evidence>
<dbReference type="EMBL" id="CADIKB010000033">
    <property type="protein sequence ID" value="CAB3725189.1"/>
    <property type="molecule type" value="Genomic_DNA"/>
</dbReference>
<accession>A0A6J5C2H5</accession>
<name>A0A6J5C2H5_9BURK</name>
<proteinExistence type="predicted"/>
<dbReference type="Proteomes" id="UP000494249">
    <property type="component" value="Unassembled WGS sequence"/>
</dbReference>